<evidence type="ECO:0000313" key="3">
    <source>
        <dbReference type="Proteomes" id="UP001497382"/>
    </source>
</evidence>
<accession>A0AAV2AAV2</accession>
<keyword evidence="1" id="KW-0732">Signal</keyword>
<name>A0AAV2AAV2_9ARAC</name>
<dbReference type="AlphaFoldDB" id="A0AAV2AAV2"/>
<dbReference type="EMBL" id="CAXIEN010000140">
    <property type="protein sequence ID" value="CAL1281096.1"/>
    <property type="molecule type" value="Genomic_DNA"/>
</dbReference>
<evidence type="ECO:0000313" key="2">
    <source>
        <dbReference type="EMBL" id="CAL1281096.1"/>
    </source>
</evidence>
<gene>
    <name evidence="2" type="ORF">LARSCL_LOCUS11364</name>
</gene>
<keyword evidence="3" id="KW-1185">Reference proteome</keyword>
<proteinExistence type="predicted"/>
<feature type="chain" id="PRO_5043976707" evidence="1">
    <location>
        <begin position="19"/>
        <end position="117"/>
    </location>
</feature>
<comment type="caution">
    <text evidence="2">The sequence shown here is derived from an EMBL/GenBank/DDBJ whole genome shotgun (WGS) entry which is preliminary data.</text>
</comment>
<feature type="signal peptide" evidence="1">
    <location>
        <begin position="1"/>
        <end position="18"/>
    </location>
</feature>
<evidence type="ECO:0000256" key="1">
    <source>
        <dbReference type="SAM" id="SignalP"/>
    </source>
</evidence>
<dbReference type="Proteomes" id="UP001497382">
    <property type="component" value="Unassembled WGS sequence"/>
</dbReference>
<sequence>MKPILLFLISTLIMDAFCQQLEAYIAAKGIHKFARVKKKLKDKKYVLYGLGAAVKSVKGGVAGVLSKPLKLIGIVLGPLGIPFKAAGTALKAKSVVEKGKALVLTVKKFSRDSVRYG</sequence>
<protein>
    <submittedName>
        <fullName evidence="2">Uncharacterized protein</fullName>
    </submittedName>
</protein>
<reference evidence="2 3" key="1">
    <citation type="submission" date="2024-04" db="EMBL/GenBank/DDBJ databases">
        <authorList>
            <person name="Rising A."/>
            <person name="Reimegard J."/>
            <person name="Sonavane S."/>
            <person name="Akerstrom W."/>
            <person name="Nylinder S."/>
            <person name="Hedman E."/>
            <person name="Kallberg Y."/>
        </authorList>
    </citation>
    <scope>NUCLEOTIDE SEQUENCE [LARGE SCALE GENOMIC DNA]</scope>
</reference>
<organism evidence="2 3">
    <name type="scientific">Larinioides sclopetarius</name>
    <dbReference type="NCBI Taxonomy" id="280406"/>
    <lineage>
        <taxon>Eukaryota</taxon>
        <taxon>Metazoa</taxon>
        <taxon>Ecdysozoa</taxon>
        <taxon>Arthropoda</taxon>
        <taxon>Chelicerata</taxon>
        <taxon>Arachnida</taxon>
        <taxon>Araneae</taxon>
        <taxon>Araneomorphae</taxon>
        <taxon>Entelegynae</taxon>
        <taxon>Araneoidea</taxon>
        <taxon>Araneidae</taxon>
        <taxon>Larinioides</taxon>
    </lineage>
</organism>